<dbReference type="Proteomes" id="UP000694563">
    <property type="component" value="Chromosome 27"/>
</dbReference>
<dbReference type="Gene3D" id="3.30.70.330">
    <property type="match status" value="1"/>
</dbReference>
<dbReference type="InterPro" id="IPR012677">
    <property type="entry name" value="Nucleotide-bd_a/b_plait_sf"/>
</dbReference>
<sequence length="279" mass="30296">WRCRTPAPPTPIDINNLNEKIKKDELNKSLCAIFSHLGQILDILVWRSLRMRGQASVILQGLSSASNACAPCRASPSRAKPWGDRIWVAKKDSDIMAKVKGTFLGRNREQEQDKGAQGTVPVSYGVSSGVWGQFWGLGSVLGFGVRDAATPSGGNCPTSPPGMIPPPGMAPNPGMLVLLILSFFELVLSDFGSLQLSENPPNHILFLPKLPEETKELMLSMIIPGFLGTIPKFLGYHSQFFWAVPGPIPLCQVPGVPGAALQGYRITQSNAMRFSFIKK</sequence>
<evidence type="ECO:0000313" key="1">
    <source>
        <dbReference type="Ensembl" id="ENSCUSP00005026821.1"/>
    </source>
</evidence>
<accession>A0A8C3VDX1</accession>
<reference evidence="1" key="1">
    <citation type="submission" date="2020-10" db="EMBL/GenBank/DDBJ databases">
        <title>Catharus ustulatus (Swainson's thrush) genome, bCatUst1, primary haplotype v2.</title>
        <authorList>
            <person name="Delmore K."/>
            <person name="Vafadar M."/>
            <person name="Formenti G."/>
            <person name="Chow W."/>
            <person name="Pelan S."/>
            <person name="Howe K."/>
            <person name="Rhie A."/>
            <person name="Mountcastle J."/>
            <person name="Haase B."/>
            <person name="Fedrigo O."/>
            <person name="Jarvis E.D."/>
        </authorList>
    </citation>
    <scope>NUCLEOTIDE SEQUENCE [LARGE SCALE GENOMIC DNA]</scope>
</reference>
<dbReference type="GO" id="GO:0003676">
    <property type="term" value="F:nucleic acid binding"/>
    <property type="evidence" value="ECO:0007669"/>
    <property type="project" value="InterPro"/>
</dbReference>
<organism evidence="1 2">
    <name type="scientific">Catharus ustulatus</name>
    <name type="common">Russet-backed thrush</name>
    <name type="synonym">Hylocichla ustulatus</name>
    <dbReference type="NCBI Taxonomy" id="91951"/>
    <lineage>
        <taxon>Eukaryota</taxon>
        <taxon>Metazoa</taxon>
        <taxon>Chordata</taxon>
        <taxon>Craniata</taxon>
        <taxon>Vertebrata</taxon>
        <taxon>Euteleostomi</taxon>
        <taxon>Archelosauria</taxon>
        <taxon>Archosauria</taxon>
        <taxon>Dinosauria</taxon>
        <taxon>Saurischia</taxon>
        <taxon>Theropoda</taxon>
        <taxon>Coelurosauria</taxon>
        <taxon>Aves</taxon>
        <taxon>Neognathae</taxon>
        <taxon>Neoaves</taxon>
        <taxon>Telluraves</taxon>
        <taxon>Australaves</taxon>
        <taxon>Passeriformes</taxon>
        <taxon>Turdidae</taxon>
        <taxon>Catharus</taxon>
    </lineage>
</organism>
<name>A0A8C3VDX1_CATUS</name>
<dbReference type="InterPro" id="IPR035979">
    <property type="entry name" value="RBD_domain_sf"/>
</dbReference>
<evidence type="ECO:0000313" key="2">
    <source>
        <dbReference type="Proteomes" id="UP000694563"/>
    </source>
</evidence>
<reference evidence="1" key="2">
    <citation type="submission" date="2025-08" db="UniProtKB">
        <authorList>
            <consortium name="Ensembl"/>
        </authorList>
    </citation>
    <scope>IDENTIFICATION</scope>
</reference>
<proteinExistence type="predicted"/>
<keyword evidence="2" id="KW-1185">Reference proteome</keyword>
<dbReference type="AlphaFoldDB" id="A0A8C3VDX1"/>
<dbReference type="Ensembl" id="ENSCUST00005027760.1">
    <property type="protein sequence ID" value="ENSCUSP00005026821.1"/>
    <property type="gene ID" value="ENSCUSG00005016591.1"/>
</dbReference>
<dbReference type="SUPFAM" id="SSF54928">
    <property type="entry name" value="RNA-binding domain, RBD"/>
    <property type="match status" value="1"/>
</dbReference>
<reference evidence="1" key="3">
    <citation type="submission" date="2025-09" db="UniProtKB">
        <authorList>
            <consortium name="Ensembl"/>
        </authorList>
    </citation>
    <scope>IDENTIFICATION</scope>
</reference>
<protein>
    <submittedName>
        <fullName evidence="1">Uncharacterized protein</fullName>
    </submittedName>
</protein>